<dbReference type="Pfam" id="PF02010">
    <property type="entry name" value="REJ"/>
    <property type="match status" value="2"/>
</dbReference>
<evidence type="ECO:0000256" key="1">
    <source>
        <dbReference type="ARBA" id="ARBA00004370"/>
    </source>
</evidence>
<keyword evidence="5" id="KW-0472">Membrane</keyword>
<evidence type="ECO:0000256" key="5">
    <source>
        <dbReference type="ARBA" id="ARBA00023136"/>
    </source>
</evidence>
<feature type="domain" description="PKD/REJ-like" evidence="7">
    <location>
        <begin position="769"/>
        <end position="957"/>
    </location>
</feature>
<evidence type="ECO:0000313" key="8">
    <source>
        <dbReference type="EMBL" id="CAD7429752.1"/>
    </source>
</evidence>
<gene>
    <name evidence="8" type="ORF">TMSB3V08_LOCUS6528</name>
</gene>
<feature type="region of interest" description="Disordered" evidence="6">
    <location>
        <begin position="518"/>
        <end position="658"/>
    </location>
</feature>
<dbReference type="EMBL" id="OB794200">
    <property type="protein sequence ID" value="CAD7429752.1"/>
    <property type="molecule type" value="Genomic_DNA"/>
</dbReference>
<accession>A0A7R9E9T4</accession>
<evidence type="ECO:0000256" key="2">
    <source>
        <dbReference type="ARBA" id="ARBA00022692"/>
    </source>
</evidence>
<proteinExistence type="predicted"/>
<dbReference type="AlphaFoldDB" id="A0A7R9E9T4"/>
<evidence type="ECO:0000259" key="7">
    <source>
        <dbReference type="Pfam" id="PF02010"/>
    </source>
</evidence>
<feature type="compositionally biased region" description="Low complexity" evidence="6">
    <location>
        <begin position="528"/>
        <end position="537"/>
    </location>
</feature>
<name>A0A7R9E9T4_9NEOP</name>
<keyword evidence="2" id="KW-0812">Transmembrane</keyword>
<sequence>MQLCDIATDPEPCNGVTSSEAYINLCGACVSGSSEERSGQDRCGVCYGGEECVGCDGVVYSGTRFDACGRCLLRDDAAWNDCTRITSVRPDVLDHALGAEDTVALRGAGIAPSTLGDVACTLSLEVRKSLVTEGMIELLVELVHQSGRFTLKCSSTLLGDIAIDRKVEVTVVDSRELAVTRVVPDTVIVGQRFQAVLTVPKIRSDTELYCYMRENSSSVARVIQPVRVMDGEVTCTESTVNRAQVTMFGVAYTEEAAIDREDVGKPGEVTVTADAPKILTAEFSQDLRQIHVVFDCNVQGPADCSVIFTEDTVQKIGRDANCSFVANYLVVDIGTSPRLTLDTSLTLTDASQVYRAQSNPALSPRASGSCSKVLATDPEVPGLIPGLQIIWEAVGLERIAPPSYHIVAPQFICPTGLEGTALGRAGITPVLPTSNVTLPTVRILTTSSEKLKFDWSIFFSLTDAAPKKRSQRDNLLVWRSVRGLQADMKRSGRVLASNQIPINITMVNETSAVGNAGKSVNNKEFSNTGSSSGTGTSVPTRSQNYSEPSTSGLSDNRKTPETSSAALTKKMNKHPRTGSAEIITSSPYKKLVEEEKEKKRQKETKKLERENNDKFKREKRGRKKIEGRKKGKELKEPKKKMVSRKLLTSSSSDSEDEDIIYNDDSADDCHWFSDEENDAECLYCTGLYSEDHNGEDWMMPDIEYKVNVTGTNILGMPGETKYFSIVVASLNRSESSLELLLLAPDVTYTDSNYYVEAKMSTCRNDLSKQILRYKWSVSTRSEMAKDLNVELQRGRILKLAAGSLQGGQLYNITCSVKGEVGDSYLAEASMTLRTLTRGIQAVLGTSEVTLGTGQPLELDASQSYDPDMLPGALQFLWCCSRPDGSTCIVPRPGPPVSVESAHAEAFKKPVLALPAGSLAIGDYVFTVHVWKLSSNSTQVRTKVSVVRGSPPVIRILPDPRLVHVNPADNATVQAEVSGLRECCRLAWGVVEEPGYQFFDLSGLVGLGDAITLTVDETLELETKETLDSKEFPLIVPGPIGKWPGLLGDSRYKLRLSASCPVCPNTSPANKRVVESHADVVIATNSPPEAQMLQVTPSEGEALLTRFTFSTRSASDSLPDFPLLYRYGYKVGGSREPRDSEDVVHVFSTSSTELEAVTFLPASGDGEETIITPVLNVCNSRQLCSTIQGSPVKTRSPSTLTMDDIDNIVSEFGQLSASQLYSEALNLAQTLLQTLKPMTDQKLYLKAGTKVEGAIRREISALKSRY</sequence>
<dbReference type="InterPro" id="IPR002859">
    <property type="entry name" value="PKD/REJ-like"/>
</dbReference>
<dbReference type="GO" id="GO:0005261">
    <property type="term" value="F:monoatomic cation channel activity"/>
    <property type="evidence" value="ECO:0007669"/>
    <property type="project" value="TreeGrafter"/>
</dbReference>
<comment type="subcellular location">
    <subcellularLocation>
        <location evidence="1">Membrane</location>
    </subcellularLocation>
</comment>
<dbReference type="GO" id="GO:0006816">
    <property type="term" value="P:calcium ion transport"/>
    <property type="evidence" value="ECO:0007669"/>
    <property type="project" value="TreeGrafter"/>
</dbReference>
<keyword evidence="4" id="KW-1133">Transmembrane helix</keyword>
<feature type="compositionally biased region" description="Basic residues" evidence="6">
    <location>
        <begin position="617"/>
        <end position="643"/>
    </location>
</feature>
<keyword evidence="3" id="KW-0677">Repeat</keyword>
<organism evidence="8">
    <name type="scientific">Timema monikensis</name>
    <dbReference type="NCBI Taxonomy" id="170555"/>
    <lineage>
        <taxon>Eukaryota</taxon>
        <taxon>Metazoa</taxon>
        <taxon>Ecdysozoa</taxon>
        <taxon>Arthropoda</taxon>
        <taxon>Hexapoda</taxon>
        <taxon>Insecta</taxon>
        <taxon>Pterygota</taxon>
        <taxon>Neoptera</taxon>
        <taxon>Polyneoptera</taxon>
        <taxon>Phasmatodea</taxon>
        <taxon>Timematodea</taxon>
        <taxon>Timematoidea</taxon>
        <taxon>Timematidae</taxon>
        <taxon>Timema</taxon>
    </lineage>
</organism>
<feature type="compositionally biased region" description="Basic and acidic residues" evidence="6">
    <location>
        <begin position="590"/>
        <end position="616"/>
    </location>
</feature>
<evidence type="ECO:0000256" key="6">
    <source>
        <dbReference type="SAM" id="MobiDB-lite"/>
    </source>
</evidence>
<dbReference type="GO" id="GO:0005886">
    <property type="term" value="C:plasma membrane"/>
    <property type="evidence" value="ECO:0007669"/>
    <property type="project" value="TreeGrafter"/>
</dbReference>
<dbReference type="PANTHER" id="PTHR46730:SF1">
    <property type="entry name" value="PLAT DOMAIN-CONTAINING PROTEIN"/>
    <property type="match status" value="1"/>
</dbReference>
<dbReference type="PANTHER" id="PTHR46730">
    <property type="entry name" value="POLYCYSTIN-1"/>
    <property type="match status" value="1"/>
</dbReference>
<evidence type="ECO:0000256" key="3">
    <source>
        <dbReference type="ARBA" id="ARBA00022737"/>
    </source>
</evidence>
<reference evidence="8" key="1">
    <citation type="submission" date="2020-11" db="EMBL/GenBank/DDBJ databases">
        <authorList>
            <person name="Tran Van P."/>
        </authorList>
    </citation>
    <scope>NUCLEOTIDE SEQUENCE</scope>
</reference>
<feature type="compositionally biased region" description="Polar residues" evidence="6">
    <location>
        <begin position="518"/>
        <end position="527"/>
    </location>
</feature>
<feature type="compositionally biased region" description="Polar residues" evidence="6">
    <location>
        <begin position="538"/>
        <end position="554"/>
    </location>
</feature>
<protein>
    <recommendedName>
        <fullName evidence="7">PKD/REJ-like domain-containing protein</fullName>
    </recommendedName>
</protein>
<evidence type="ECO:0000256" key="4">
    <source>
        <dbReference type="ARBA" id="ARBA00022989"/>
    </source>
</evidence>
<feature type="domain" description="PKD/REJ-like" evidence="7">
    <location>
        <begin position="1074"/>
        <end position="1185"/>
    </location>
</feature>